<reference evidence="1 2" key="1">
    <citation type="submission" date="2016-04" db="EMBL/GenBank/DDBJ databases">
        <title>Comparative Genomics and Epigenetics of Sporosarcina ureae.</title>
        <authorList>
            <person name="Oliver A.S."/>
            <person name="Cooper K.K."/>
        </authorList>
    </citation>
    <scope>NUCLEOTIDE SEQUENCE [LARGE SCALE GENOMIC DNA]</scope>
    <source>
        <strain evidence="1 2">S204</strain>
    </source>
</reference>
<organism evidence="1 2">
    <name type="scientific">Sporosarcina ureae</name>
    <dbReference type="NCBI Taxonomy" id="1571"/>
    <lineage>
        <taxon>Bacteria</taxon>
        <taxon>Bacillati</taxon>
        <taxon>Bacillota</taxon>
        <taxon>Bacilli</taxon>
        <taxon>Bacillales</taxon>
        <taxon>Caryophanaceae</taxon>
        <taxon>Sporosarcina</taxon>
    </lineage>
</organism>
<sequence>MWFVDSVIFHLSGTNGFGTWGENVKRNKVFHAKIDYKRKIFSINGPKSIVDKLLLYVSAHAFRRAWPYFCVLYRN</sequence>
<evidence type="ECO:0000313" key="1">
    <source>
        <dbReference type="EMBL" id="ARF14712.1"/>
    </source>
</evidence>
<gene>
    <name evidence="1" type="ORF">SporoS204_11485</name>
</gene>
<keyword evidence="2" id="KW-1185">Reference proteome</keyword>
<proteinExistence type="predicted"/>
<name>A0ABN4YS73_SPOUR</name>
<dbReference type="Proteomes" id="UP000192486">
    <property type="component" value="Chromosome"/>
</dbReference>
<accession>A0ABN4YS73</accession>
<evidence type="ECO:0000313" key="2">
    <source>
        <dbReference type="Proteomes" id="UP000192486"/>
    </source>
</evidence>
<protein>
    <submittedName>
        <fullName evidence="1">Uncharacterized protein</fullName>
    </submittedName>
</protein>
<dbReference type="EMBL" id="CP015108">
    <property type="protein sequence ID" value="ARF14712.1"/>
    <property type="molecule type" value="Genomic_DNA"/>
</dbReference>